<gene>
    <name evidence="2" type="ORF">AMAG_06556</name>
</gene>
<sequence length="338" mass="36183">MMTAHHSAPNAPASPGASTTPPPAASTAPKIYFDLGNAKVRSRFKWIGKYMPGHCFLCTACLSRETAEYPCQHTAAGRICPIAREPTNCSRSMSVRVCLKTTGAKCLALLAESPYWNATKAHVRREAGEDAGFGIVVCKRQCLARWRSADAEDEGKLDDSNDRVADSDMLSLPSSMSRFPLASRVLARERAVGLDRQLDDAPVAPRRRRASSVDLAADLTPSMKRARSTSAATRPPPPPGPHSTIVKQPPLTSTANLLPTAGVVLASQPSPTTLASSPWMMLALGHMHLQASMAHVTTLRTRLSTLERMHALGYDKSDVQRVLAGKPTGDLAPGVSSV</sequence>
<dbReference type="AlphaFoldDB" id="A0A0L0SGX1"/>
<accession>A0A0L0SGX1</accession>
<protein>
    <submittedName>
        <fullName evidence="2">Uncharacterized protein</fullName>
    </submittedName>
</protein>
<reference evidence="2 3" key="2">
    <citation type="submission" date="2009-11" db="EMBL/GenBank/DDBJ databases">
        <title>The Genome Sequence of Allomyces macrogynus strain ATCC 38327.</title>
        <authorList>
            <consortium name="The Broad Institute Genome Sequencing Platform"/>
            <person name="Russ C."/>
            <person name="Cuomo C."/>
            <person name="Shea T."/>
            <person name="Young S.K."/>
            <person name="Zeng Q."/>
            <person name="Koehrsen M."/>
            <person name="Haas B."/>
            <person name="Borodovsky M."/>
            <person name="Guigo R."/>
            <person name="Alvarado L."/>
            <person name="Berlin A."/>
            <person name="Borenstein D."/>
            <person name="Chen Z."/>
            <person name="Engels R."/>
            <person name="Freedman E."/>
            <person name="Gellesch M."/>
            <person name="Goldberg J."/>
            <person name="Griggs A."/>
            <person name="Gujja S."/>
            <person name="Heiman D."/>
            <person name="Hepburn T."/>
            <person name="Howarth C."/>
            <person name="Jen D."/>
            <person name="Larson L."/>
            <person name="Lewis B."/>
            <person name="Mehta T."/>
            <person name="Park D."/>
            <person name="Pearson M."/>
            <person name="Roberts A."/>
            <person name="Saif S."/>
            <person name="Shenoy N."/>
            <person name="Sisk P."/>
            <person name="Stolte C."/>
            <person name="Sykes S."/>
            <person name="Walk T."/>
            <person name="White J."/>
            <person name="Yandava C."/>
            <person name="Burger G."/>
            <person name="Gray M.W."/>
            <person name="Holland P.W.H."/>
            <person name="King N."/>
            <person name="Lang F.B.F."/>
            <person name="Roger A.J."/>
            <person name="Ruiz-Trillo I."/>
            <person name="Lander E."/>
            <person name="Nusbaum C."/>
        </authorList>
    </citation>
    <scope>NUCLEOTIDE SEQUENCE [LARGE SCALE GENOMIC DNA]</scope>
    <source>
        <strain evidence="2 3">ATCC 38327</strain>
    </source>
</reference>
<keyword evidence="3" id="KW-1185">Reference proteome</keyword>
<organism evidence="2 3">
    <name type="scientific">Allomyces macrogynus (strain ATCC 38327)</name>
    <name type="common">Allomyces javanicus var. macrogynus</name>
    <dbReference type="NCBI Taxonomy" id="578462"/>
    <lineage>
        <taxon>Eukaryota</taxon>
        <taxon>Fungi</taxon>
        <taxon>Fungi incertae sedis</taxon>
        <taxon>Blastocladiomycota</taxon>
        <taxon>Blastocladiomycetes</taxon>
        <taxon>Blastocladiales</taxon>
        <taxon>Blastocladiaceae</taxon>
        <taxon>Allomyces</taxon>
    </lineage>
</organism>
<feature type="region of interest" description="Disordered" evidence="1">
    <location>
        <begin position="1"/>
        <end position="24"/>
    </location>
</feature>
<dbReference type="EMBL" id="GG745338">
    <property type="protein sequence ID" value="KNE61756.1"/>
    <property type="molecule type" value="Genomic_DNA"/>
</dbReference>
<evidence type="ECO:0000313" key="3">
    <source>
        <dbReference type="Proteomes" id="UP000054350"/>
    </source>
</evidence>
<feature type="region of interest" description="Disordered" evidence="1">
    <location>
        <begin position="202"/>
        <end position="249"/>
    </location>
</feature>
<reference evidence="2 3" key="1">
    <citation type="submission" date="2009-11" db="EMBL/GenBank/DDBJ databases">
        <title>Annotation of Allomyces macrogynus ATCC 38327.</title>
        <authorList>
            <consortium name="The Broad Institute Genome Sequencing Platform"/>
            <person name="Russ C."/>
            <person name="Cuomo C."/>
            <person name="Burger G."/>
            <person name="Gray M.W."/>
            <person name="Holland P.W.H."/>
            <person name="King N."/>
            <person name="Lang F.B.F."/>
            <person name="Roger A.J."/>
            <person name="Ruiz-Trillo I."/>
            <person name="Young S.K."/>
            <person name="Zeng Q."/>
            <person name="Gargeya S."/>
            <person name="Fitzgerald M."/>
            <person name="Haas B."/>
            <person name="Abouelleil A."/>
            <person name="Alvarado L."/>
            <person name="Arachchi H.M."/>
            <person name="Berlin A."/>
            <person name="Chapman S.B."/>
            <person name="Gearin G."/>
            <person name="Goldberg J."/>
            <person name="Griggs A."/>
            <person name="Gujja S."/>
            <person name="Hansen M."/>
            <person name="Heiman D."/>
            <person name="Howarth C."/>
            <person name="Larimer J."/>
            <person name="Lui A."/>
            <person name="MacDonald P.J.P."/>
            <person name="McCowen C."/>
            <person name="Montmayeur A."/>
            <person name="Murphy C."/>
            <person name="Neiman D."/>
            <person name="Pearson M."/>
            <person name="Priest M."/>
            <person name="Roberts A."/>
            <person name="Saif S."/>
            <person name="Shea T."/>
            <person name="Sisk P."/>
            <person name="Stolte C."/>
            <person name="Sykes S."/>
            <person name="Wortman J."/>
            <person name="Nusbaum C."/>
            <person name="Birren B."/>
        </authorList>
    </citation>
    <scope>NUCLEOTIDE SEQUENCE [LARGE SCALE GENOMIC DNA]</scope>
    <source>
        <strain evidence="2 3">ATCC 38327</strain>
    </source>
</reference>
<dbReference type="VEuPathDB" id="FungiDB:AMAG_06556"/>
<evidence type="ECO:0000313" key="2">
    <source>
        <dbReference type="EMBL" id="KNE61756.1"/>
    </source>
</evidence>
<evidence type="ECO:0000256" key="1">
    <source>
        <dbReference type="SAM" id="MobiDB-lite"/>
    </source>
</evidence>
<name>A0A0L0SGX1_ALLM3</name>
<dbReference type="OrthoDB" id="10466903at2759"/>
<dbReference type="Proteomes" id="UP000054350">
    <property type="component" value="Unassembled WGS sequence"/>
</dbReference>
<proteinExistence type="predicted"/>